<dbReference type="PANTHER" id="PTHR41878:SF1">
    <property type="entry name" value="TNPR PROTEIN"/>
    <property type="match status" value="1"/>
</dbReference>
<protein>
    <submittedName>
        <fullName evidence="2">Plasmid pRiA4b ORF-3 family protein</fullName>
    </submittedName>
</protein>
<evidence type="ECO:0000313" key="3">
    <source>
        <dbReference type="Proteomes" id="UP000002586"/>
    </source>
</evidence>
<feature type="domain" description="Plasmid pRiA4b Orf3-like" evidence="1">
    <location>
        <begin position="14"/>
        <end position="182"/>
    </location>
</feature>
<reference evidence="2 3" key="2">
    <citation type="journal article" date="2012" name="Int. J. Syst. Evol. Microbiol.">
        <title>Magnetococcus marinus gen. nov., sp. nov., a marine, magnetotactic bacterium that represents a novel lineage (Magnetococcaceae fam. nov.; Magnetococcales ord. nov.) at the base of the Alphaproteobacteria.</title>
        <authorList>
            <person name="Bazylinski D.A."/>
            <person name="Williams T.J."/>
            <person name="Lefevre C.T."/>
            <person name="Berg R.J."/>
            <person name="Zhang C.L."/>
            <person name="Bowser S.S."/>
            <person name="Dean A.J."/>
            <person name="Beveridge T.J."/>
        </authorList>
    </citation>
    <scope>NUCLEOTIDE SEQUENCE [LARGE SCALE GENOMIC DNA]</scope>
    <source>
        <strain evidence="3">ATCC BAA-1437 / JCM 17883 / MC-1</strain>
    </source>
</reference>
<accession>A0LBS6</accession>
<dbReference type="eggNOG" id="COG1846">
    <property type="taxonomic scope" value="Bacteria"/>
</dbReference>
<reference evidence="3" key="1">
    <citation type="journal article" date="2009" name="Appl. Environ. Microbiol.">
        <title>Complete genome sequence of the chemolithoautotrophic marine magnetotactic coccus strain MC-1.</title>
        <authorList>
            <person name="Schubbe S."/>
            <person name="Williams T.J."/>
            <person name="Xie G."/>
            <person name="Kiss H.E."/>
            <person name="Brettin T.S."/>
            <person name="Martinez D."/>
            <person name="Ross C.A."/>
            <person name="Schuler D."/>
            <person name="Cox B.L."/>
            <person name="Nealson K.H."/>
            <person name="Bazylinski D.A."/>
        </authorList>
    </citation>
    <scope>NUCLEOTIDE SEQUENCE [LARGE SCALE GENOMIC DNA]</scope>
    <source>
        <strain evidence="3">ATCC BAA-1437 / JCM 17883 / MC-1</strain>
    </source>
</reference>
<dbReference type="STRING" id="156889.Mmc1_2928"/>
<gene>
    <name evidence="2" type="ordered locus">Mmc1_2928</name>
</gene>
<dbReference type="AlphaFoldDB" id="A0LBS6"/>
<dbReference type="InterPro" id="IPR012912">
    <property type="entry name" value="Plasmid_pRiA4b_Orf3-like"/>
</dbReference>
<evidence type="ECO:0000313" key="2">
    <source>
        <dbReference type="EMBL" id="ABK45419.1"/>
    </source>
</evidence>
<dbReference type="KEGG" id="mgm:Mmc1_2928"/>
<dbReference type="SUPFAM" id="SSF159941">
    <property type="entry name" value="MM3350-like"/>
    <property type="match status" value="1"/>
</dbReference>
<name>A0LBS6_MAGMM</name>
<dbReference type="HOGENOM" id="CLU_085055_0_1_5"/>
<keyword evidence="3" id="KW-1185">Reference proteome</keyword>
<dbReference type="EMBL" id="CP000471">
    <property type="protein sequence ID" value="ABK45419.1"/>
    <property type="molecule type" value="Genomic_DNA"/>
</dbReference>
<organism evidence="2 3">
    <name type="scientific">Magnetococcus marinus (strain ATCC BAA-1437 / JCM 17883 / MC-1)</name>
    <dbReference type="NCBI Taxonomy" id="156889"/>
    <lineage>
        <taxon>Bacteria</taxon>
        <taxon>Pseudomonadati</taxon>
        <taxon>Pseudomonadota</taxon>
        <taxon>Magnetococcia</taxon>
        <taxon>Magnetococcales</taxon>
        <taxon>Magnetococcaceae</taxon>
        <taxon>Magnetococcus</taxon>
    </lineage>
</organism>
<dbReference type="InterPro" id="IPR024047">
    <property type="entry name" value="MM3350-like_sf"/>
</dbReference>
<dbReference type="Pfam" id="PF07929">
    <property type="entry name" value="PRiA4_ORF3"/>
    <property type="match status" value="1"/>
</dbReference>
<proteinExistence type="predicted"/>
<evidence type="ECO:0000259" key="1">
    <source>
        <dbReference type="Pfam" id="PF07929"/>
    </source>
</evidence>
<dbReference type="PANTHER" id="PTHR41878">
    <property type="entry name" value="LEXA REPRESSOR-RELATED"/>
    <property type="match status" value="1"/>
</dbReference>
<dbReference type="Gene3D" id="3.10.290.30">
    <property type="entry name" value="MM3350-like"/>
    <property type="match status" value="1"/>
</dbReference>
<sequence length="197" mass="23020">MCEMANKIRKPKGITLKITLERIRPPIWRRILVLDSFTLFDLHELIQISMGWDNSHLHEFQVGERNYGVPDPEFDSFADILPEDQIMLRTVLGRGVKKFSYVYDFGDNWQHKIEIEKVEPVSPDSVYPCLLTGKRACPPDDIGGVWGYAEFLEGWKDPEHPSYEEYQEWVVEDFDPAVCDKDTINQLLVRWGRNYIG</sequence>
<dbReference type="Proteomes" id="UP000002586">
    <property type="component" value="Chromosome"/>
</dbReference>